<dbReference type="InterPro" id="IPR025671">
    <property type="entry name" value="HXXEE"/>
</dbReference>
<dbReference type="Pfam" id="PF13787">
    <property type="entry name" value="HXXEE"/>
    <property type="match status" value="1"/>
</dbReference>
<organism evidence="2 3">
    <name type="scientific">Streptococcus mutans SM6</name>
    <dbReference type="NCBI Taxonomy" id="857119"/>
    <lineage>
        <taxon>Bacteria</taxon>
        <taxon>Bacillati</taxon>
        <taxon>Bacillota</taxon>
        <taxon>Bacilli</taxon>
        <taxon>Lactobacillales</taxon>
        <taxon>Streptococcaceae</taxon>
        <taxon>Streptococcus</taxon>
    </lineage>
</organism>
<feature type="transmembrane region" description="Helical" evidence="1">
    <location>
        <begin position="132"/>
        <end position="158"/>
    </location>
</feature>
<dbReference type="Proteomes" id="UP000011676">
    <property type="component" value="Unassembled WGS sequence"/>
</dbReference>
<feature type="transmembrane region" description="Helical" evidence="1">
    <location>
        <begin position="78"/>
        <end position="96"/>
    </location>
</feature>
<evidence type="ECO:0008006" key="4">
    <source>
        <dbReference type="Google" id="ProtNLM"/>
    </source>
</evidence>
<name>A0A829BJ81_STRMG</name>
<dbReference type="AlphaFoldDB" id="A0A829BJ81"/>
<feature type="transmembrane region" description="Helical" evidence="1">
    <location>
        <begin position="48"/>
        <end position="72"/>
    </location>
</feature>
<gene>
    <name evidence="2" type="ORF">SMU82_05127</name>
</gene>
<protein>
    <recommendedName>
        <fullName evidence="4">HXXEE domain-containing protein</fullName>
    </recommendedName>
</protein>
<evidence type="ECO:0000313" key="2">
    <source>
        <dbReference type="EMBL" id="EMC24074.1"/>
    </source>
</evidence>
<dbReference type="RefSeq" id="WP_002265382.1">
    <property type="nucleotide sequence ID" value="NZ_AHSR01000020.1"/>
</dbReference>
<evidence type="ECO:0000313" key="3">
    <source>
        <dbReference type="Proteomes" id="UP000011676"/>
    </source>
</evidence>
<feature type="transmembrane region" description="Helical" evidence="1">
    <location>
        <begin position="6"/>
        <end position="27"/>
    </location>
</feature>
<reference evidence="2 3" key="1">
    <citation type="journal article" date="2013" name="Mol. Biol. Evol.">
        <title>Evolutionary and population genomics of the cavity causing bacteria Streptococcus mutans.</title>
        <authorList>
            <person name="Cornejo O.E."/>
            <person name="Lefebure T."/>
            <person name="Pavinski Bitar P.D."/>
            <person name="Lang P."/>
            <person name="Richards V.P."/>
            <person name="Eilertson K."/>
            <person name="Do T."/>
            <person name="Beighton D."/>
            <person name="Zeng L."/>
            <person name="Ahn S.J."/>
            <person name="Burne R.A."/>
            <person name="Siepel A."/>
            <person name="Bustamante C.D."/>
            <person name="Stanhope M.J."/>
        </authorList>
    </citation>
    <scope>NUCLEOTIDE SEQUENCE [LARGE SCALE GENOMIC DNA]</scope>
    <source>
        <strain evidence="2 3">SM6</strain>
    </source>
</reference>
<comment type="caution">
    <text evidence="2">The sequence shown here is derived from an EMBL/GenBank/DDBJ whole genome shotgun (WGS) entry which is preliminary data.</text>
</comment>
<keyword evidence="1" id="KW-0812">Transmembrane</keyword>
<evidence type="ECO:0000256" key="1">
    <source>
        <dbReference type="SAM" id="Phobius"/>
    </source>
</evidence>
<keyword evidence="1" id="KW-0472">Membrane</keyword>
<sequence>MTTYVWLFPLLFIFHDLEEIIGFIPWIEKKSDLLKEKAPLLLKTHKDLTTEGFALAVFEEFCLILLISLAAFFSQSRFLYLIWLGGLIAFSLHLLFHIIQAFMLRQYIPAVGTALLCLPISSVIILNSCHFLHVNVIELFCFGLIGLLIVIFNLLLALRLGKQFSKWLNS</sequence>
<dbReference type="EMBL" id="AHSR01000020">
    <property type="protein sequence ID" value="EMC24074.1"/>
    <property type="molecule type" value="Genomic_DNA"/>
</dbReference>
<accession>A0A829BJ81</accession>
<feature type="transmembrane region" description="Helical" evidence="1">
    <location>
        <begin position="108"/>
        <end position="126"/>
    </location>
</feature>
<proteinExistence type="predicted"/>
<keyword evidence="1" id="KW-1133">Transmembrane helix</keyword>